<dbReference type="InterPro" id="IPR027858">
    <property type="entry name" value="BRAWNIN"/>
</dbReference>
<dbReference type="EMBL" id="JTDY01000364">
    <property type="protein sequence ID" value="KOB77529.1"/>
    <property type="molecule type" value="Genomic_DNA"/>
</dbReference>
<gene>
    <name evidence="2" type="ORF">OBRU01_03985</name>
</gene>
<accession>A0A0L7LQ51</accession>
<keyword evidence="1" id="KW-0732">Signal</keyword>
<proteinExistence type="predicted"/>
<feature type="chain" id="PRO_5005573644" evidence="1">
    <location>
        <begin position="17"/>
        <end position="68"/>
    </location>
</feature>
<protein>
    <submittedName>
        <fullName evidence="2">Uncharacterized protein</fullName>
    </submittedName>
</protein>
<dbReference type="AlphaFoldDB" id="A0A0L7LQ51"/>
<evidence type="ECO:0000256" key="1">
    <source>
        <dbReference type="SAM" id="SignalP"/>
    </source>
</evidence>
<dbReference type="GO" id="GO:0034551">
    <property type="term" value="P:mitochondrial respiratory chain complex III assembly"/>
    <property type="evidence" value="ECO:0007669"/>
    <property type="project" value="InterPro"/>
</dbReference>
<dbReference type="Proteomes" id="UP000037510">
    <property type="component" value="Unassembled WGS sequence"/>
</dbReference>
<comment type="caution">
    <text evidence="2">The sequence shown here is derived from an EMBL/GenBank/DDBJ whole genome shotgun (WGS) entry which is preliminary data.</text>
</comment>
<dbReference type="GO" id="GO:0005739">
    <property type="term" value="C:mitochondrion"/>
    <property type="evidence" value="ECO:0007669"/>
    <property type="project" value="GOC"/>
</dbReference>
<keyword evidence="3" id="KW-1185">Reference proteome</keyword>
<organism evidence="2 3">
    <name type="scientific">Operophtera brumata</name>
    <name type="common">Winter moth</name>
    <name type="synonym">Phalaena brumata</name>
    <dbReference type="NCBI Taxonomy" id="104452"/>
    <lineage>
        <taxon>Eukaryota</taxon>
        <taxon>Metazoa</taxon>
        <taxon>Ecdysozoa</taxon>
        <taxon>Arthropoda</taxon>
        <taxon>Hexapoda</taxon>
        <taxon>Insecta</taxon>
        <taxon>Pterygota</taxon>
        <taxon>Neoptera</taxon>
        <taxon>Endopterygota</taxon>
        <taxon>Lepidoptera</taxon>
        <taxon>Glossata</taxon>
        <taxon>Ditrysia</taxon>
        <taxon>Geometroidea</taxon>
        <taxon>Geometridae</taxon>
        <taxon>Larentiinae</taxon>
        <taxon>Operophtera</taxon>
    </lineage>
</organism>
<reference evidence="2 3" key="1">
    <citation type="journal article" date="2015" name="Genome Biol. Evol.">
        <title>The genome of winter moth (Operophtera brumata) provides a genomic perspective on sexual dimorphism and phenology.</title>
        <authorList>
            <person name="Derks M.F."/>
            <person name="Smit S."/>
            <person name="Salis L."/>
            <person name="Schijlen E."/>
            <person name="Bossers A."/>
            <person name="Mateman C."/>
            <person name="Pijl A.S."/>
            <person name="de Ridder D."/>
            <person name="Groenen M.A."/>
            <person name="Visser M.E."/>
            <person name="Megens H.J."/>
        </authorList>
    </citation>
    <scope>NUCLEOTIDE SEQUENCE [LARGE SCALE GENOMIC DNA]</scope>
    <source>
        <strain evidence="2">WM2013NL</strain>
        <tissue evidence="2">Head and thorax</tissue>
    </source>
</reference>
<dbReference type="Pfam" id="PF14990">
    <property type="entry name" value="DUF4516"/>
    <property type="match status" value="1"/>
</dbReference>
<feature type="signal peptide" evidence="1">
    <location>
        <begin position="1"/>
        <end position="16"/>
    </location>
</feature>
<name>A0A0L7LQ51_OPEBR</name>
<evidence type="ECO:0000313" key="3">
    <source>
        <dbReference type="Proteomes" id="UP000037510"/>
    </source>
</evidence>
<evidence type="ECO:0000313" key="2">
    <source>
        <dbReference type="EMBL" id="KOB77529.1"/>
    </source>
</evidence>
<sequence>MPAGVTWGQYLAFSSAAMLSMLAGSQLVHQHYLPLKNLQEFINKELKNLPDHVQAKIRSELKDEGILK</sequence>